<feature type="domain" description="Transposase IS200-like" evidence="1">
    <location>
        <begin position="9"/>
        <end position="132"/>
    </location>
</feature>
<dbReference type="PANTHER" id="PTHR36966:SF1">
    <property type="entry name" value="REP-ASSOCIATED TYROSINE TRANSPOSASE"/>
    <property type="match status" value="1"/>
</dbReference>
<dbReference type="GO" id="GO:0004803">
    <property type="term" value="F:transposase activity"/>
    <property type="evidence" value="ECO:0007669"/>
    <property type="project" value="InterPro"/>
</dbReference>
<keyword evidence="3" id="KW-1185">Reference proteome</keyword>
<dbReference type="SMART" id="SM01321">
    <property type="entry name" value="Y1_Tnp"/>
    <property type="match status" value="1"/>
</dbReference>
<organism evidence="2 3">
    <name type="scientific">Luteimonas aestuarii</name>
    <dbReference type="NCBI Taxonomy" id="453837"/>
    <lineage>
        <taxon>Bacteria</taxon>
        <taxon>Pseudomonadati</taxon>
        <taxon>Pseudomonadota</taxon>
        <taxon>Gammaproteobacteria</taxon>
        <taxon>Lysobacterales</taxon>
        <taxon>Lysobacteraceae</taxon>
        <taxon>Luteimonas</taxon>
    </lineage>
</organism>
<evidence type="ECO:0000259" key="1">
    <source>
        <dbReference type="SMART" id="SM01321"/>
    </source>
</evidence>
<comment type="caution">
    <text evidence="2">The sequence shown here is derived from an EMBL/GenBank/DDBJ whole genome shotgun (WGS) entry which is preliminary data.</text>
</comment>
<evidence type="ECO:0000313" key="3">
    <source>
        <dbReference type="Proteomes" id="UP000294796"/>
    </source>
</evidence>
<dbReference type="AlphaFoldDB" id="A0A4R5TJS1"/>
<accession>A0A4R5TJS1</accession>
<dbReference type="GO" id="GO:0043565">
    <property type="term" value="F:sequence-specific DNA binding"/>
    <property type="evidence" value="ECO:0007669"/>
    <property type="project" value="TreeGrafter"/>
</dbReference>
<dbReference type="Proteomes" id="UP000294796">
    <property type="component" value="Unassembled WGS sequence"/>
</dbReference>
<dbReference type="GO" id="GO:0006313">
    <property type="term" value="P:DNA transposition"/>
    <property type="evidence" value="ECO:0007669"/>
    <property type="project" value="InterPro"/>
</dbReference>
<proteinExistence type="predicted"/>
<dbReference type="NCBIfam" id="NF047646">
    <property type="entry name" value="REP_Tyr_transpos"/>
    <property type="match status" value="1"/>
</dbReference>
<dbReference type="InterPro" id="IPR002686">
    <property type="entry name" value="Transposase_17"/>
</dbReference>
<dbReference type="SUPFAM" id="SSF143422">
    <property type="entry name" value="Transposase IS200-like"/>
    <property type="match status" value="1"/>
</dbReference>
<dbReference type="RefSeq" id="WP_133323343.1">
    <property type="nucleotide sequence ID" value="NZ_SMTF01000016.1"/>
</dbReference>
<reference evidence="2 3" key="1">
    <citation type="submission" date="2019-03" db="EMBL/GenBank/DDBJ databases">
        <title>Luteimonas zhaokaii sp.nov., isolated from the rectal contents of Plateau pika in Yushu, Qinghai Province, China.</title>
        <authorList>
            <person name="Zhang G."/>
        </authorList>
    </citation>
    <scope>NUCLEOTIDE SEQUENCE [LARGE SCALE GENOMIC DNA]</scope>
    <source>
        <strain evidence="2 3">B9</strain>
    </source>
</reference>
<dbReference type="InterPro" id="IPR052715">
    <property type="entry name" value="RAYT_transposase"/>
</dbReference>
<dbReference type="PANTHER" id="PTHR36966">
    <property type="entry name" value="REP-ASSOCIATED TYROSINE TRANSPOSASE"/>
    <property type="match status" value="1"/>
</dbReference>
<dbReference type="EMBL" id="SMTF01000016">
    <property type="protein sequence ID" value="TDK21488.1"/>
    <property type="molecule type" value="Genomic_DNA"/>
</dbReference>
<gene>
    <name evidence="2" type="ORF">E2F46_14720</name>
</gene>
<protein>
    <submittedName>
        <fullName evidence="2">Transposase</fullName>
    </submittedName>
</protein>
<dbReference type="InterPro" id="IPR036515">
    <property type="entry name" value="Transposase_17_sf"/>
</dbReference>
<name>A0A4R5TJS1_9GAMM</name>
<evidence type="ECO:0000313" key="2">
    <source>
        <dbReference type="EMBL" id="TDK21488.1"/>
    </source>
</evidence>
<dbReference type="OrthoDB" id="9794403at2"/>
<dbReference type="Gene3D" id="3.30.70.1290">
    <property type="entry name" value="Transposase IS200-like"/>
    <property type="match status" value="1"/>
</dbReference>
<sequence>MPNYRRVRVPGGTYFFTVDLLERQRCLLVEHIDLLRDSFRAARAARPFEIIAIVVLPDHLHCVWRLPDGDADNANRWAQIKSGFSRRLPASERRSARRVARRERGIWQRRFWEHVIRDDDDLRHHVDYIHFNPVKHGHVAHACDWLHSSFRRWVAMGHYPMDWAAGTFGDGGLEPALRVDWRERG</sequence>